<organism evidence="4 5">
    <name type="scientific">Allosaccharopolyspora coralli</name>
    <dbReference type="NCBI Taxonomy" id="2665642"/>
    <lineage>
        <taxon>Bacteria</taxon>
        <taxon>Bacillati</taxon>
        <taxon>Actinomycetota</taxon>
        <taxon>Actinomycetes</taxon>
        <taxon>Pseudonocardiales</taxon>
        <taxon>Pseudonocardiaceae</taxon>
        <taxon>Allosaccharopolyspora</taxon>
    </lineage>
</organism>
<evidence type="ECO:0000256" key="2">
    <source>
        <dbReference type="SAM" id="Phobius"/>
    </source>
</evidence>
<name>A0A5Q3QAF2_9PSEU</name>
<proteinExistence type="predicted"/>
<feature type="compositionally biased region" description="Pro residues" evidence="1">
    <location>
        <begin position="336"/>
        <end position="354"/>
    </location>
</feature>
<accession>A0A5Q3QAF2</accession>
<feature type="compositionally biased region" description="Low complexity" evidence="1">
    <location>
        <begin position="85"/>
        <end position="94"/>
    </location>
</feature>
<evidence type="ECO:0000313" key="4">
    <source>
        <dbReference type="EMBL" id="QGK71462.1"/>
    </source>
</evidence>
<dbReference type="InterPro" id="IPR031928">
    <property type="entry name" value="RsdA_SigD-bd"/>
</dbReference>
<dbReference type="AlphaFoldDB" id="A0A5Q3QAF2"/>
<dbReference type="Proteomes" id="UP000371041">
    <property type="component" value="Chromosome"/>
</dbReference>
<feature type="compositionally biased region" description="Basic and acidic residues" evidence="1">
    <location>
        <begin position="10"/>
        <end position="33"/>
    </location>
</feature>
<gene>
    <name evidence="4" type="ORF">GIY23_19840</name>
</gene>
<sequence>MVEQRGPGEGSERDPVGSDRAGDPSRGDGERVDPATAGEGSELSDNDRADNDHAGTGADEGPADVETEPGSDSAGTDAAQHGETADAADATHADVVPFPDRAARNTDVDDDSDLDDLDLDDSDEDAEHVDLAALQSDDALLTALGGTDPDVDASESAQRSGPTLEALLVSWRRDVDATPIGELVDVDTAASTIEQAKRPARRRRRHWHLVPVASAAAVLMIAFTGVGLAAKDALPGDMLWGVAKVLYTDHARAAQAANLAQMQLDEASAAWDNGQRQEAAAALSRANDRIQNVDPDHGFSDLRAAHESLSAKFDRHPGSGVDSSTTSSTTEQERPNLPPSSQPSPSMPPEPPSDAPTTSPGTTNPPTETTTSPSDEPSPSPDESTEEGTTWSDPGSGLFPQNETSSR</sequence>
<evidence type="ECO:0000313" key="5">
    <source>
        <dbReference type="Proteomes" id="UP000371041"/>
    </source>
</evidence>
<feature type="compositionally biased region" description="Acidic residues" evidence="1">
    <location>
        <begin position="108"/>
        <end position="121"/>
    </location>
</feature>
<evidence type="ECO:0000259" key="3">
    <source>
        <dbReference type="Pfam" id="PF16751"/>
    </source>
</evidence>
<dbReference type="Pfam" id="PF16751">
    <property type="entry name" value="RsdA_SigD_bd"/>
    <property type="match status" value="1"/>
</dbReference>
<keyword evidence="2" id="KW-0812">Transmembrane</keyword>
<keyword evidence="2" id="KW-0472">Membrane</keyword>
<evidence type="ECO:0000256" key="1">
    <source>
        <dbReference type="SAM" id="MobiDB-lite"/>
    </source>
</evidence>
<feature type="compositionally biased region" description="Low complexity" evidence="1">
    <location>
        <begin position="355"/>
        <end position="377"/>
    </location>
</feature>
<feature type="domain" description="Anti-sigma-D factor RsdA sigma factor binding region" evidence="3">
    <location>
        <begin position="130"/>
        <end position="179"/>
    </location>
</feature>
<dbReference type="RefSeq" id="WP_154078038.1">
    <property type="nucleotide sequence ID" value="NZ_CP045929.1"/>
</dbReference>
<keyword evidence="5" id="KW-1185">Reference proteome</keyword>
<feature type="region of interest" description="Disordered" evidence="1">
    <location>
        <begin position="311"/>
        <end position="407"/>
    </location>
</feature>
<feature type="transmembrane region" description="Helical" evidence="2">
    <location>
        <begin position="207"/>
        <end position="230"/>
    </location>
</feature>
<dbReference type="EMBL" id="CP045929">
    <property type="protein sequence ID" value="QGK71462.1"/>
    <property type="molecule type" value="Genomic_DNA"/>
</dbReference>
<dbReference type="KEGG" id="sace:GIY23_19840"/>
<keyword evidence="2" id="KW-1133">Transmembrane helix</keyword>
<reference evidence="5" key="1">
    <citation type="submission" date="2019-11" db="EMBL/GenBank/DDBJ databases">
        <title>The complete genome sequence of Saccharopolyspora sp. E2A.</title>
        <authorList>
            <person name="Zhang G."/>
        </authorList>
    </citation>
    <scope>NUCLEOTIDE SEQUENCE [LARGE SCALE GENOMIC DNA]</scope>
    <source>
        <strain evidence="5">E2A</strain>
    </source>
</reference>
<feature type="region of interest" description="Disordered" evidence="1">
    <location>
        <begin position="1"/>
        <end position="121"/>
    </location>
</feature>
<protein>
    <recommendedName>
        <fullName evidence="3">Anti-sigma-D factor RsdA sigma factor binding region domain-containing protein</fullName>
    </recommendedName>
</protein>